<protein>
    <submittedName>
        <fullName evidence="11">MFS transporter</fullName>
    </submittedName>
</protein>
<keyword evidence="12" id="KW-1185">Reference proteome</keyword>
<dbReference type="EMBL" id="WUTW01000010">
    <property type="protein sequence ID" value="MXQ68009.1"/>
    <property type="molecule type" value="Genomic_DNA"/>
</dbReference>
<evidence type="ECO:0000313" key="12">
    <source>
        <dbReference type="Proteomes" id="UP000431901"/>
    </source>
</evidence>
<dbReference type="RefSeq" id="WP_161106202.1">
    <property type="nucleotide sequence ID" value="NZ_JBHLYI010000021.1"/>
</dbReference>
<dbReference type="PANTHER" id="PTHR43271">
    <property type="entry name" value="BLL2771 PROTEIN"/>
    <property type="match status" value="1"/>
</dbReference>
<evidence type="ECO:0000313" key="11">
    <source>
        <dbReference type="EMBL" id="MXQ68009.1"/>
    </source>
</evidence>
<evidence type="ECO:0000256" key="2">
    <source>
        <dbReference type="ARBA" id="ARBA00008335"/>
    </source>
</evidence>
<feature type="transmembrane region" description="Helical" evidence="9">
    <location>
        <begin position="220"/>
        <end position="243"/>
    </location>
</feature>
<dbReference type="InterPro" id="IPR020846">
    <property type="entry name" value="MFS_dom"/>
</dbReference>
<name>A0A6I4WAS9_9ACTN</name>
<dbReference type="GO" id="GO:0005886">
    <property type="term" value="C:plasma membrane"/>
    <property type="evidence" value="ECO:0007669"/>
    <property type="project" value="UniProtKB-SubCell"/>
</dbReference>
<feature type="transmembrane region" description="Helical" evidence="9">
    <location>
        <begin position="52"/>
        <end position="72"/>
    </location>
</feature>
<feature type="transmembrane region" description="Helical" evidence="9">
    <location>
        <begin position="341"/>
        <end position="361"/>
    </location>
</feature>
<sequence>MVIPDTRHRTGSPGLRRINLALFAAGLTTFMSLYCTQALLPELSGAFAVPPARASLLVSLATGAVALAVVPVSSLSERFGRTRVMIVSSLASAAVGLLLPLCTTFGTLAAARALQGVALAGVPAVAMAYLADEVHGLSLGAAMGRYVAGTGIGGVLGRLVPSTVSDVAGWRWGLAATGLVASAFTLAFWALLPPSRHFRPAPVDHRALLRHLRDPGLRRLYLIALTAMAGFVTVFNFLTYRLLDAPFGLPQSVVGLIAVTNLAGSAASARAGTLADRIGRRAVLPGACGVAACGLALTFPASLPLVAVGLLVFTCGFFATHAVASGWVGARAATGRAQASALYLCAYYLGSSIGGTAGGLAYERAHWTGTALYVLVLFGVACLAAATVDERVISGGQTTKGADLAPSGQRTESNAGHGGHAA</sequence>
<evidence type="ECO:0000256" key="6">
    <source>
        <dbReference type="ARBA" id="ARBA00022989"/>
    </source>
</evidence>
<comment type="similarity">
    <text evidence="2">Belongs to the major facilitator superfamily.</text>
</comment>
<feature type="transmembrane region" description="Helical" evidence="9">
    <location>
        <begin position="281"/>
        <end position="299"/>
    </location>
</feature>
<dbReference type="CDD" id="cd17324">
    <property type="entry name" value="MFS_NepI_like"/>
    <property type="match status" value="1"/>
</dbReference>
<dbReference type="GO" id="GO:0022857">
    <property type="term" value="F:transmembrane transporter activity"/>
    <property type="evidence" value="ECO:0007669"/>
    <property type="project" value="InterPro"/>
</dbReference>
<dbReference type="PROSITE" id="PS00216">
    <property type="entry name" value="SUGAR_TRANSPORT_1"/>
    <property type="match status" value="1"/>
</dbReference>
<keyword evidence="6 9" id="KW-1133">Transmembrane helix</keyword>
<dbReference type="InterPro" id="IPR011701">
    <property type="entry name" value="MFS"/>
</dbReference>
<dbReference type="SUPFAM" id="SSF103473">
    <property type="entry name" value="MFS general substrate transporter"/>
    <property type="match status" value="1"/>
</dbReference>
<accession>A0A6I4WAS9</accession>
<feature type="transmembrane region" description="Helical" evidence="9">
    <location>
        <begin position="249"/>
        <end position="269"/>
    </location>
</feature>
<evidence type="ECO:0000259" key="10">
    <source>
        <dbReference type="PROSITE" id="PS50850"/>
    </source>
</evidence>
<proteinExistence type="inferred from homology"/>
<dbReference type="OrthoDB" id="63984at2"/>
<evidence type="ECO:0000256" key="1">
    <source>
        <dbReference type="ARBA" id="ARBA00004651"/>
    </source>
</evidence>
<feature type="transmembrane region" description="Helical" evidence="9">
    <location>
        <begin position="305"/>
        <end position="329"/>
    </location>
</feature>
<dbReference type="PROSITE" id="PS50850">
    <property type="entry name" value="MFS"/>
    <property type="match status" value="1"/>
</dbReference>
<reference evidence="11 12" key="1">
    <citation type="submission" date="2019-12" db="EMBL/GenBank/DDBJ databases">
        <title>Nocardia macrotermitis sp. nov. and Nocardia aurantia sp. nov., isolated from the gut of the fungus growing-termite Macrotermes natalensis.</title>
        <authorList>
            <person name="Christine B."/>
            <person name="Rene B."/>
        </authorList>
    </citation>
    <scope>NUCLEOTIDE SEQUENCE [LARGE SCALE GENOMIC DNA]</scope>
    <source>
        <strain evidence="11 12">DSM 102126</strain>
    </source>
</reference>
<evidence type="ECO:0000256" key="5">
    <source>
        <dbReference type="ARBA" id="ARBA00022692"/>
    </source>
</evidence>
<comment type="subcellular location">
    <subcellularLocation>
        <location evidence="1">Cell membrane</location>
        <topology evidence="1">Multi-pass membrane protein</topology>
    </subcellularLocation>
</comment>
<dbReference type="PANTHER" id="PTHR43271:SF1">
    <property type="entry name" value="INNER MEMBRANE TRANSPORT PROTEIN YNFM"/>
    <property type="match status" value="1"/>
</dbReference>
<feature type="domain" description="Major facilitator superfamily (MFS) profile" evidence="10">
    <location>
        <begin position="14"/>
        <end position="397"/>
    </location>
</feature>
<evidence type="ECO:0000256" key="4">
    <source>
        <dbReference type="ARBA" id="ARBA00022475"/>
    </source>
</evidence>
<dbReference type="Proteomes" id="UP000431901">
    <property type="component" value="Unassembled WGS sequence"/>
</dbReference>
<keyword evidence="3" id="KW-0813">Transport</keyword>
<organism evidence="11 12">
    <name type="scientific">Actinomadura rayongensis</name>
    <dbReference type="NCBI Taxonomy" id="1429076"/>
    <lineage>
        <taxon>Bacteria</taxon>
        <taxon>Bacillati</taxon>
        <taxon>Actinomycetota</taxon>
        <taxon>Actinomycetes</taxon>
        <taxon>Streptosporangiales</taxon>
        <taxon>Thermomonosporaceae</taxon>
        <taxon>Actinomadura</taxon>
    </lineage>
</organism>
<keyword evidence="4" id="KW-1003">Cell membrane</keyword>
<dbReference type="InterPro" id="IPR036259">
    <property type="entry name" value="MFS_trans_sf"/>
</dbReference>
<evidence type="ECO:0000256" key="8">
    <source>
        <dbReference type="SAM" id="MobiDB-lite"/>
    </source>
</evidence>
<evidence type="ECO:0000256" key="3">
    <source>
        <dbReference type="ARBA" id="ARBA00022448"/>
    </source>
</evidence>
<dbReference type="AlphaFoldDB" id="A0A6I4WAS9"/>
<comment type="caution">
    <text evidence="11">The sequence shown here is derived from an EMBL/GenBank/DDBJ whole genome shotgun (WGS) entry which is preliminary data.</text>
</comment>
<evidence type="ECO:0000256" key="9">
    <source>
        <dbReference type="SAM" id="Phobius"/>
    </source>
</evidence>
<keyword evidence="7 9" id="KW-0472">Membrane</keyword>
<dbReference type="InterPro" id="IPR005829">
    <property type="entry name" value="Sugar_transporter_CS"/>
</dbReference>
<dbReference type="Pfam" id="PF07690">
    <property type="entry name" value="MFS_1"/>
    <property type="match status" value="1"/>
</dbReference>
<dbReference type="Gene3D" id="1.20.1250.20">
    <property type="entry name" value="MFS general substrate transporter like domains"/>
    <property type="match status" value="1"/>
</dbReference>
<keyword evidence="5 9" id="KW-0812">Transmembrane</keyword>
<evidence type="ECO:0000256" key="7">
    <source>
        <dbReference type="ARBA" id="ARBA00023136"/>
    </source>
</evidence>
<feature type="transmembrane region" description="Helical" evidence="9">
    <location>
        <begin position="367"/>
        <end position="388"/>
    </location>
</feature>
<feature type="transmembrane region" description="Helical" evidence="9">
    <location>
        <begin position="172"/>
        <end position="192"/>
    </location>
</feature>
<gene>
    <name evidence="11" type="ORF">GQ466_28740</name>
</gene>
<feature type="transmembrane region" description="Helical" evidence="9">
    <location>
        <begin position="20"/>
        <end position="40"/>
    </location>
</feature>
<feature type="region of interest" description="Disordered" evidence="8">
    <location>
        <begin position="399"/>
        <end position="422"/>
    </location>
</feature>
<feature type="transmembrane region" description="Helical" evidence="9">
    <location>
        <begin position="84"/>
        <end position="107"/>
    </location>
</feature>